<organism evidence="1">
    <name type="scientific">Rhizophora mucronata</name>
    <name type="common">Asiatic mangrove</name>
    <dbReference type="NCBI Taxonomy" id="61149"/>
    <lineage>
        <taxon>Eukaryota</taxon>
        <taxon>Viridiplantae</taxon>
        <taxon>Streptophyta</taxon>
        <taxon>Embryophyta</taxon>
        <taxon>Tracheophyta</taxon>
        <taxon>Spermatophyta</taxon>
        <taxon>Magnoliopsida</taxon>
        <taxon>eudicotyledons</taxon>
        <taxon>Gunneridae</taxon>
        <taxon>Pentapetalae</taxon>
        <taxon>rosids</taxon>
        <taxon>fabids</taxon>
        <taxon>Malpighiales</taxon>
        <taxon>Rhizophoraceae</taxon>
        <taxon>Rhizophora</taxon>
    </lineage>
</organism>
<dbReference type="EMBL" id="GGEC01044422">
    <property type="protein sequence ID" value="MBX24906.1"/>
    <property type="molecule type" value="Transcribed_RNA"/>
</dbReference>
<evidence type="ECO:0000313" key="1">
    <source>
        <dbReference type="EMBL" id="MBX24906.1"/>
    </source>
</evidence>
<accession>A0A2P2M3V7</accession>
<reference evidence="1" key="1">
    <citation type="submission" date="2018-02" db="EMBL/GenBank/DDBJ databases">
        <title>Rhizophora mucronata_Transcriptome.</title>
        <authorList>
            <person name="Meera S.P."/>
            <person name="Sreeshan A."/>
            <person name="Augustine A."/>
        </authorList>
    </citation>
    <scope>NUCLEOTIDE SEQUENCE</scope>
    <source>
        <tissue evidence="1">Leaf</tissue>
    </source>
</reference>
<proteinExistence type="predicted"/>
<dbReference type="AlphaFoldDB" id="A0A2P2M3V7"/>
<name>A0A2P2M3V7_RHIMU</name>
<protein>
    <submittedName>
        <fullName evidence="1">Uncharacterized protein</fullName>
    </submittedName>
</protein>
<sequence>MGSIEIGLGISNCQSGTYKPYNNPTYIADRANATLLQKAMFLFQNIVKECKV</sequence>